<evidence type="ECO:0000256" key="1">
    <source>
        <dbReference type="SAM" id="MobiDB-lite"/>
    </source>
</evidence>
<organism evidence="2 3">
    <name type="scientific">Brachionus plicatilis</name>
    <name type="common">Marine rotifer</name>
    <name type="synonym">Brachionus muelleri</name>
    <dbReference type="NCBI Taxonomy" id="10195"/>
    <lineage>
        <taxon>Eukaryota</taxon>
        <taxon>Metazoa</taxon>
        <taxon>Spiralia</taxon>
        <taxon>Gnathifera</taxon>
        <taxon>Rotifera</taxon>
        <taxon>Eurotatoria</taxon>
        <taxon>Monogononta</taxon>
        <taxon>Pseudotrocha</taxon>
        <taxon>Ploima</taxon>
        <taxon>Brachionidae</taxon>
        <taxon>Brachionus</taxon>
    </lineage>
</organism>
<feature type="region of interest" description="Disordered" evidence="1">
    <location>
        <begin position="17"/>
        <end position="40"/>
    </location>
</feature>
<reference evidence="2 3" key="1">
    <citation type="journal article" date="2018" name="Sci. Rep.">
        <title>Genomic signatures of local adaptation to the degree of environmental predictability in rotifers.</title>
        <authorList>
            <person name="Franch-Gras L."/>
            <person name="Hahn C."/>
            <person name="Garcia-Roger E.M."/>
            <person name="Carmona M.J."/>
            <person name="Serra M."/>
            <person name="Gomez A."/>
        </authorList>
    </citation>
    <scope>NUCLEOTIDE SEQUENCE [LARGE SCALE GENOMIC DNA]</scope>
    <source>
        <strain evidence="2">HYR1</strain>
    </source>
</reference>
<sequence>MARVALKKTELFLLDSTRGVKSKLPEPTSPSSSSRLSRAGVEHECSSTWSEWPGAGNCSL</sequence>
<name>A0A3M7RNB9_BRAPC</name>
<comment type="caution">
    <text evidence="2">The sequence shown here is derived from an EMBL/GenBank/DDBJ whole genome shotgun (WGS) entry which is preliminary data.</text>
</comment>
<evidence type="ECO:0000313" key="2">
    <source>
        <dbReference type="EMBL" id="RNA25041.1"/>
    </source>
</evidence>
<dbReference type="AlphaFoldDB" id="A0A3M7RNB9"/>
<dbReference type="Proteomes" id="UP000276133">
    <property type="component" value="Unassembled WGS sequence"/>
</dbReference>
<gene>
    <name evidence="2" type="ORF">BpHYR1_036857</name>
</gene>
<proteinExistence type="predicted"/>
<dbReference type="EMBL" id="REGN01002991">
    <property type="protein sequence ID" value="RNA25041.1"/>
    <property type="molecule type" value="Genomic_DNA"/>
</dbReference>
<feature type="compositionally biased region" description="Low complexity" evidence="1">
    <location>
        <begin position="25"/>
        <end position="38"/>
    </location>
</feature>
<evidence type="ECO:0000313" key="3">
    <source>
        <dbReference type="Proteomes" id="UP000276133"/>
    </source>
</evidence>
<protein>
    <submittedName>
        <fullName evidence="2">Uncharacterized protein</fullName>
    </submittedName>
</protein>
<keyword evidence="3" id="KW-1185">Reference proteome</keyword>
<accession>A0A3M7RNB9</accession>